<evidence type="ECO:0000256" key="2">
    <source>
        <dbReference type="ARBA" id="ARBA00022676"/>
    </source>
</evidence>
<keyword evidence="3 9" id="KW-0808">Transferase</keyword>
<dbReference type="PANTHER" id="PTHR45641:SF1">
    <property type="entry name" value="AAA+ ATPASE DOMAIN-CONTAINING PROTEIN"/>
    <property type="match status" value="1"/>
</dbReference>
<gene>
    <name evidence="11" type="ORF">TIS948_LOCUS16616</name>
</gene>
<reference evidence="11" key="1">
    <citation type="submission" date="2021-02" db="EMBL/GenBank/DDBJ databases">
        <authorList>
            <person name="Nowell W R."/>
        </authorList>
    </citation>
    <scope>NUCLEOTIDE SEQUENCE</scope>
</reference>
<dbReference type="SUPFAM" id="SSF48452">
    <property type="entry name" value="TPR-like"/>
    <property type="match status" value="2"/>
</dbReference>
<sequence>MTSKKSAASSTAKKNLMGNKQKPLESGPLTNLEAFACLWLDANIKNTKDNCETEQELRRIINHLRTFDQENDCEKLIRATKNEKIILIVSGQLGRSIVPRLHHLTQLVACYVYCLNGTDHEEWTKNYAKVRGVYVLREELLQTIAQEQKSRLEAETLSAIAVVSGDSAALESRNAMFLWFQIFIEVLIRMHHHVDSKQELIQICKRNYKSNPEEFRVIEEFEKSYKPEDAILWYTRECCFYRILNKALRIHDFNTLFILRFFITDISKVLNKLQAFELRMMPTRDKFIVYRGQIMNRNEFDLMKTSIGNYISMNSFLSTSRQRDVAVWFLNNAEYNEDTLRVIFEISIYPQEKTKAYADISKCSRHEMEEEILIMLGALFLIRSIDEDFDNNIWIVRLVLASEDDFKLKDTLVYMKEKIGEETNLGTLGEILIQMGEYDQALKYSSRMMYEAKMDTAKAFEIEAKAACLKGDYTRAFNRSDNIMTIYNEILPPVCAEKGRLHCAVGAVYYQQNKYDKALSKLNEALHIQQQVLPSNHPDICETYQRLADCYESMGKIAKALEYYSKCLNIRLVTLPDSHPDLALTYNNLGSLYDNNKNYEQAFDYYQKSLTISRKTLPPTHPEIQRTEMNIEKLKQLIYFD</sequence>
<evidence type="ECO:0000256" key="1">
    <source>
        <dbReference type="ARBA" id="ARBA00009558"/>
    </source>
</evidence>
<dbReference type="SMART" id="SM00028">
    <property type="entry name" value="TPR"/>
    <property type="match status" value="3"/>
</dbReference>
<feature type="region of interest" description="Disordered" evidence="10">
    <location>
        <begin position="1"/>
        <end position="24"/>
    </location>
</feature>
<comment type="catalytic activity">
    <reaction evidence="7 9">
        <text>L-arginyl-[protein] + NAD(+) = N(omega)-(ADP-D-ribosyl)-L-arginyl-[protein] + nicotinamide + H(+)</text>
        <dbReference type="Rhea" id="RHEA:19149"/>
        <dbReference type="Rhea" id="RHEA-COMP:10532"/>
        <dbReference type="Rhea" id="RHEA-COMP:15087"/>
        <dbReference type="ChEBI" id="CHEBI:15378"/>
        <dbReference type="ChEBI" id="CHEBI:17154"/>
        <dbReference type="ChEBI" id="CHEBI:29965"/>
        <dbReference type="ChEBI" id="CHEBI:57540"/>
        <dbReference type="ChEBI" id="CHEBI:142554"/>
        <dbReference type="EC" id="2.4.2.31"/>
    </reaction>
</comment>
<dbReference type="Gene3D" id="3.90.176.10">
    <property type="entry name" value="Toxin ADP-ribosyltransferase, Chain A, domain 1"/>
    <property type="match status" value="1"/>
</dbReference>
<feature type="compositionally biased region" description="Low complexity" evidence="10">
    <location>
        <begin position="1"/>
        <end position="14"/>
    </location>
</feature>
<dbReference type="EC" id="2.4.2.31" evidence="9"/>
<dbReference type="Pfam" id="PF01129">
    <property type="entry name" value="ART"/>
    <property type="match status" value="1"/>
</dbReference>
<dbReference type="InterPro" id="IPR011990">
    <property type="entry name" value="TPR-like_helical_dom_sf"/>
</dbReference>
<evidence type="ECO:0000256" key="4">
    <source>
        <dbReference type="ARBA" id="ARBA00022695"/>
    </source>
</evidence>
<dbReference type="PROSITE" id="PS50293">
    <property type="entry name" value="TPR_REGION"/>
    <property type="match status" value="1"/>
</dbReference>
<protein>
    <recommendedName>
        <fullName evidence="9">NAD(P)(+)--arginine ADP-ribosyltransferase</fullName>
        <ecNumber evidence="9">2.4.2.31</ecNumber>
    </recommendedName>
    <alternativeName>
        <fullName evidence="9">Mono(ADP-ribosyl)transferase</fullName>
    </alternativeName>
</protein>
<evidence type="ECO:0000256" key="5">
    <source>
        <dbReference type="ARBA" id="ARBA00022737"/>
    </source>
</evidence>
<comment type="caution">
    <text evidence="11">The sequence shown here is derived from an EMBL/GenBank/DDBJ whole genome shotgun (WGS) entry which is preliminary data.</text>
</comment>
<dbReference type="Pfam" id="PF13424">
    <property type="entry name" value="TPR_12"/>
    <property type="match status" value="1"/>
</dbReference>
<dbReference type="GO" id="GO:0016779">
    <property type="term" value="F:nucleotidyltransferase activity"/>
    <property type="evidence" value="ECO:0007669"/>
    <property type="project" value="UniProtKB-KW"/>
</dbReference>
<evidence type="ECO:0000256" key="7">
    <source>
        <dbReference type="ARBA" id="ARBA00047597"/>
    </source>
</evidence>
<evidence type="ECO:0000256" key="9">
    <source>
        <dbReference type="RuleBase" id="RU361228"/>
    </source>
</evidence>
<accession>A0A817S653</accession>
<keyword evidence="9" id="KW-0520">NAD</keyword>
<dbReference type="AlphaFoldDB" id="A0A817S653"/>
<dbReference type="PROSITE" id="PS50005">
    <property type="entry name" value="TPR"/>
    <property type="match status" value="3"/>
</dbReference>
<feature type="repeat" description="TPR" evidence="8">
    <location>
        <begin position="499"/>
        <end position="532"/>
    </location>
</feature>
<feature type="repeat" description="TPR" evidence="8">
    <location>
        <begin position="583"/>
        <end position="616"/>
    </location>
</feature>
<dbReference type="Pfam" id="PF13374">
    <property type="entry name" value="TPR_10"/>
    <property type="match status" value="1"/>
</dbReference>
<name>A0A817S653_9BILA</name>
<evidence type="ECO:0000256" key="3">
    <source>
        <dbReference type="ARBA" id="ARBA00022679"/>
    </source>
</evidence>
<dbReference type="OrthoDB" id="5587616at2759"/>
<dbReference type="PANTHER" id="PTHR45641">
    <property type="entry name" value="TETRATRICOPEPTIDE REPEAT PROTEIN (AFU_ORTHOLOGUE AFUA_6G03870)"/>
    <property type="match status" value="1"/>
</dbReference>
<dbReference type="SUPFAM" id="SSF56399">
    <property type="entry name" value="ADP-ribosylation"/>
    <property type="match status" value="1"/>
</dbReference>
<keyword evidence="5" id="KW-0677">Repeat</keyword>
<dbReference type="GO" id="GO:0106274">
    <property type="term" value="F:NAD+-protein-arginine ADP-ribosyltransferase activity"/>
    <property type="evidence" value="ECO:0007669"/>
    <property type="project" value="UniProtKB-EC"/>
</dbReference>
<keyword evidence="4" id="KW-0548">Nucleotidyltransferase</keyword>
<dbReference type="InterPro" id="IPR000768">
    <property type="entry name" value="ART"/>
</dbReference>
<feature type="repeat" description="TPR" evidence="8">
    <location>
        <begin position="541"/>
        <end position="574"/>
    </location>
</feature>
<evidence type="ECO:0000313" key="12">
    <source>
        <dbReference type="Proteomes" id="UP000663825"/>
    </source>
</evidence>
<dbReference type="Gene3D" id="1.25.40.10">
    <property type="entry name" value="Tetratricopeptide repeat domain"/>
    <property type="match status" value="2"/>
</dbReference>
<keyword evidence="6 8" id="KW-0802">TPR repeat</keyword>
<dbReference type="InterPro" id="IPR019734">
    <property type="entry name" value="TPR_rpt"/>
</dbReference>
<organism evidence="11 12">
    <name type="scientific">Rotaria socialis</name>
    <dbReference type="NCBI Taxonomy" id="392032"/>
    <lineage>
        <taxon>Eukaryota</taxon>
        <taxon>Metazoa</taxon>
        <taxon>Spiralia</taxon>
        <taxon>Gnathifera</taxon>
        <taxon>Rotifera</taxon>
        <taxon>Eurotatoria</taxon>
        <taxon>Bdelloidea</taxon>
        <taxon>Philodinida</taxon>
        <taxon>Philodinidae</taxon>
        <taxon>Rotaria</taxon>
    </lineage>
</organism>
<evidence type="ECO:0000256" key="8">
    <source>
        <dbReference type="PROSITE-ProRule" id="PRU00339"/>
    </source>
</evidence>
<keyword evidence="9" id="KW-0521">NADP</keyword>
<keyword evidence="2 9" id="KW-0328">Glycosyltransferase</keyword>
<evidence type="ECO:0000256" key="10">
    <source>
        <dbReference type="SAM" id="MobiDB-lite"/>
    </source>
</evidence>
<dbReference type="PROSITE" id="PS51996">
    <property type="entry name" value="TR_MART"/>
    <property type="match status" value="1"/>
</dbReference>
<evidence type="ECO:0000256" key="6">
    <source>
        <dbReference type="ARBA" id="ARBA00022803"/>
    </source>
</evidence>
<proteinExistence type="inferred from homology"/>
<evidence type="ECO:0000313" key="11">
    <source>
        <dbReference type="EMBL" id="CAF3276183.1"/>
    </source>
</evidence>
<dbReference type="EMBL" id="CAJNXB010002772">
    <property type="protein sequence ID" value="CAF3276183.1"/>
    <property type="molecule type" value="Genomic_DNA"/>
</dbReference>
<comment type="similarity">
    <text evidence="1 9">Belongs to the Arg-specific ADP-ribosyltransferase family.</text>
</comment>
<dbReference type="Proteomes" id="UP000663825">
    <property type="component" value="Unassembled WGS sequence"/>
</dbReference>